<keyword evidence="10" id="KW-0472">Membrane</keyword>
<dbReference type="InterPro" id="IPR036890">
    <property type="entry name" value="HATPase_C_sf"/>
</dbReference>
<evidence type="ECO:0000256" key="6">
    <source>
        <dbReference type="ARBA" id="ARBA00022777"/>
    </source>
</evidence>
<keyword evidence="3" id="KW-0597">Phosphoprotein</keyword>
<evidence type="ECO:0000256" key="8">
    <source>
        <dbReference type="ARBA" id="ARBA00023012"/>
    </source>
</evidence>
<keyword evidence="13" id="KW-1185">Reference proteome</keyword>
<dbReference type="SUPFAM" id="SSF47384">
    <property type="entry name" value="Homodimeric domain of signal transducing histidine kinase"/>
    <property type="match status" value="1"/>
</dbReference>
<organism evidence="12 13">
    <name type="scientific">Chondromyces crocatus</name>
    <dbReference type="NCBI Taxonomy" id="52"/>
    <lineage>
        <taxon>Bacteria</taxon>
        <taxon>Pseudomonadati</taxon>
        <taxon>Myxococcota</taxon>
        <taxon>Polyangia</taxon>
        <taxon>Polyangiales</taxon>
        <taxon>Polyangiaceae</taxon>
        <taxon>Chondromyces</taxon>
    </lineage>
</organism>
<keyword evidence="10" id="KW-0812">Transmembrane</keyword>
<evidence type="ECO:0000313" key="13">
    <source>
        <dbReference type="Proteomes" id="UP000067626"/>
    </source>
</evidence>
<dbReference type="InterPro" id="IPR036097">
    <property type="entry name" value="HisK_dim/P_sf"/>
</dbReference>
<evidence type="ECO:0000313" key="12">
    <source>
        <dbReference type="EMBL" id="AKT39658.1"/>
    </source>
</evidence>
<evidence type="ECO:0000256" key="10">
    <source>
        <dbReference type="SAM" id="Phobius"/>
    </source>
</evidence>
<keyword evidence="8" id="KW-0902">Two-component regulatory system</keyword>
<comment type="catalytic activity">
    <reaction evidence="1">
        <text>ATP + protein L-histidine = ADP + protein N-phospho-L-histidine.</text>
        <dbReference type="EC" id="2.7.13.3"/>
    </reaction>
</comment>
<dbReference type="AlphaFoldDB" id="A0A0K1EGF4"/>
<dbReference type="GO" id="GO:0000155">
    <property type="term" value="F:phosphorelay sensor kinase activity"/>
    <property type="evidence" value="ECO:0007669"/>
    <property type="project" value="InterPro"/>
</dbReference>
<accession>A0A0K1EGF4</accession>
<dbReference type="SMART" id="SM00388">
    <property type="entry name" value="HisKA"/>
    <property type="match status" value="1"/>
</dbReference>
<dbReference type="PROSITE" id="PS50109">
    <property type="entry name" value="HIS_KIN"/>
    <property type="match status" value="1"/>
</dbReference>
<keyword evidence="6" id="KW-0418">Kinase</keyword>
<protein>
    <recommendedName>
        <fullName evidence="2">histidine kinase</fullName>
        <ecNumber evidence="2">2.7.13.3</ecNumber>
    </recommendedName>
</protein>
<keyword evidence="9" id="KW-0175">Coiled coil</keyword>
<evidence type="ECO:0000256" key="9">
    <source>
        <dbReference type="SAM" id="Coils"/>
    </source>
</evidence>
<dbReference type="STRING" id="52.CMC5_038070"/>
<dbReference type="KEGG" id="ccro:CMC5_038070"/>
<dbReference type="InterPro" id="IPR004358">
    <property type="entry name" value="Sig_transdc_His_kin-like_C"/>
</dbReference>
<evidence type="ECO:0000256" key="3">
    <source>
        <dbReference type="ARBA" id="ARBA00022553"/>
    </source>
</evidence>
<dbReference type="GO" id="GO:0005524">
    <property type="term" value="F:ATP binding"/>
    <property type="evidence" value="ECO:0007669"/>
    <property type="project" value="UniProtKB-KW"/>
</dbReference>
<dbReference type="PANTHER" id="PTHR43065:SF10">
    <property type="entry name" value="PEROXIDE STRESS-ACTIVATED HISTIDINE KINASE MAK3"/>
    <property type="match status" value="1"/>
</dbReference>
<dbReference type="EMBL" id="CP012159">
    <property type="protein sequence ID" value="AKT39658.1"/>
    <property type="molecule type" value="Genomic_DNA"/>
</dbReference>
<feature type="transmembrane region" description="Helical" evidence="10">
    <location>
        <begin position="261"/>
        <end position="280"/>
    </location>
</feature>
<dbReference type="SUPFAM" id="SSF55874">
    <property type="entry name" value="ATPase domain of HSP90 chaperone/DNA topoisomerase II/histidine kinase"/>
    <property type="match status" value="1"/>
</dbReference>
<feature type="transmembrane region" description="Helical" evidence="10">
    <location>
        <begin position="38"/>
        <end position="55"/>
    </location>
</feature>
<proteinExistence type="predicted"/>
<feature type="coiled-coil region" evidence="9">
    <location>
        <begin position="277"/>
        <end position="304"/>
    </location>
</feature>
<dbReference type="Gene3D" id="1.10.287.130">
    <property type="match status" value="1"/>
</dbReference>
<reference evidence="12 13" key="1">
    <citation type="submission" date="2015-07" db="EMBL/GenBank/DDBJ databases">
        <title>Genome analysis of myxobacterium Chondromyces crocatus Cm c5 reveals a high potential for natural compound synthesis and the genetic basis for the loss of fruiting body formation.</title>
        <authorList>
            <person name="Zaburannyi N."/>
            <person name="Bunk B."/>
            <person name="Maier J."/>
            <person name="Overmann J."/>
            <person name="Mueller R."/>
        </authorList>
    </citation>
    <scope>NUCLEOTIDE SEQUENCE [LARGE SCALE GENOMIC DNA]</scope>
    <source>
        <strain evidence="12 13">Cm c5</strain>
    </source>
</reference>
<dbReference type="PANTHER" id="PTHR43065">
    <property type="entry name" value="SENSOR HISTIDINE KINASE"/>
    <property type="match status" value="1"/>
</dbReference>
<dbReference type="Proteomes" id="UP000067626">
    <property type="component" value="Chromosome"/>
</dbReference>
<dbReference type="Pfam" id="PF02518">
    <property type="entry name" value="HATPase_c"/>
    <property type="match status" value="1"/>
</dbReference>
<dbReference type="InterPro" id="IPR005467">
    <property type="entry name" value="His_kinase_dom"/>
</dbReference>
<evidence type="ECO:0000256" key="7">
    <source>
        <dbReference type="ARBA" id="ARBA00022840"/>
    </source>
</evidence>
<gene>
    <name evidence="12" type="ORF">CMC5_038070</name>
</gene>
<keyword evidence="4" id="KW-0808">Transferase</keyword>
<evidence type="ECO:0000259" key="11">
    <source>
        <dbReference type="PROSITE" id="PS50109"/>
    </source>
</evidence>
<name>A0A0K1EGF4_CHOCO</name>
<dbReference type="InterPro" id="IPR003661">
    <property type="entry name" value="HisK_dim/P_dom"/>
</dbReference>
<evidence type="ECO:0000256" key="4">
    <source>
        <dbReference type="ARBA" id="ARBA00022679"/>
    </source>
</evidence>
<keyword evidence="10" id="KW-1133">Transmembrane helix</keyword>
<evidence type="ECO:0000256" key="1">
    <source>
        <dbReference type="ARBA" id="ARBA00000085"/>
    </source>
</evidence>
<dbReference type="Gene3D" id="3.30.565.10">
    <property type="entry name" value="Histidine kinase-like ATPase, C-terminal domain"/>
    <property type="match status" value="1"/>
</dbReference>
<keyword evidence="7" id="KW-0067">ATP-binding</keyword>
<dbReference type="EC" id="2.7.13.3" evidence="2"/>
<sequence>MVRSVLFEEGSPISMLLGLPSPRPTLASKAARFLRRGWMVPSVALAFVAIAAIALHDEQRDHEAALEALARQQQMFALVLSDELVARLSAVQRDAHVVADDLAAAHDPPASLRQAYQSIEVTPAAQRLREPPPAQSLRVEAPSSDGRTVALTVPVAWLIRSSSRIERGGDVVVLVRPPGDTRWQTVSSAQRISEPLTQAVATGSETARLEPHEAVALGLPERRAVAGVITTDTGRLGPFSVAVVASASHERERWYRTRSRLLAGVLVPGGLIVAFAAVALRRQRRELELEKKLALAALIRASDERLARASRAATTGTLAMGIAHEISTPLGVIVGRAEQLEARVGTDPKAVRALHAISEQAGRISEVVRGFLDLARGGAPSLRPVDPEDVVRGALRLVEHRFLTASVLLVADMDGCLPVLSGELRLLEHALVNLLLNACEASVSGARVSLSVRGTPTTVDFLVEDRGSGIRAENIARATEPFFTTKPEGAGLGLAIAHEIVSIHRGTLSLEPRDGGGTRAYVRLPRGGDHADA</sequence>
<dbReference type="CDD" id="cd00082">
    <property type="entry name" value="HisKA"/>
    <property type="match status" value="1"/>
</dbReference>
<dbReference type="PRINTS" id="PR00344">
    <property type="entry name" value="BCTRLSENSOR"/>
</dbReference>
<keyword evidence="5" id="KW-0547">Nucleotide-binding</keyword>
<dbReference type="Pfam" id="PF00512">
    <property type="entry name" value="HisKA"/>
    <property type="match status" value="1"/>
</dbReference>
<evidence type="ECO:0000256" key="2">
    <source>
        <dbReference type="ARBA" id="ARBA00012438"/>
    </source>
</evidence>
<evidence type="ECO:0000256" key="5">
    <source>
        <dbReference type="ARBA" id="ARBA00022741"/>
    </source>
</evidence>
<dbReference type="SMART" id="SM00387">
    <property type="entry name" value="HATPase_c"/>
    <property type="match status" value="1"/>
</dbReference>
<feature type="domain" description="Histidine kinase" evidence="11">
    <location>
        <begin position="321"/>
        <end position="528"/>
    </location>
</feature>
<dbReference type="InterPro" id="IPR003594">
    <property type="entry name" value="HATPase_dom"/>
</dbReference>